<dbReference type="InterPro" id="IPR002716">
    <property type="entry name" value="PIN_dom"/>
</dbReference>
<reference evidence="3 4" key="1">
    <citation type="submission" date="2018-06" db="EMBL/GenBank/DDBJ databases">
        <title>Extensive metabolic versatility and redundancy in microbially diverse, dynamic hydrothermal sediments.</title>
        <authorList>
            <person name="Dombrowski N."/>
            <person name="Teske A."/>
            <person name="Baker B.J."/>
        </authorList>
    </citation>
    <scope>NUCLEOTIDE SEQUENCE [LARGE SCALE GENOMIC DNA]</scope>
    <source>
        <strain evidence="3">B66_G16</strain>
    </source>
</reference>
<dbReference type="InterPro" id="IPR044153">
    <property type="entry name" value="PIN_Pae0151-like"/>
</dbReference>
<sequence length="150" mass="16671">MYVIDASAYAPLIVSYGKALTQSLQKVKAMILDLTVYETCNAYWKLCIKLHSISKEDAKLACVTAKNIAQKIHTCALADLDIDRAIEIALKESITFYDAAYIALAQRLNAPLVSEDQDIVATAPKYDLKVIKLYDFTQKLRQFLSSSTGT</sequence>
<dbReference type="AlphaFoldDB" id="A0A497EMT5"/>
<dbReference type="Pfam" id="PF01850">
    <property type="entry name" value="PIN"/>
    <property type="match status" value="1"/>
</dbReference>
<dbReference type="SUPFAM" id="SSF88723">
    <property type="entry name" value="PIN domain-like"/>
    <property type="match status" value="1"/>
</dbReference>
<dbReference type="PANTHER" id="PTHR35901:SF1">
    <property type="entry name" value="EXONUCLEASE VAPC9"/>
    <property type="match status" value="1"/>
</dbReference>
<dbReference type="Proteomes" id="UP000278475">
    <property type="component" value="Unassembled WGS sequence"/>
</dbReference>
<dbReference type="CDD" id="cd09873">
    <property type="entry name" value="PIN_Pae0151-like"/>
    <property type="match status" value="1"/>
</dbReference>
<evidence type="ECO:0000259" key="2">
    <source>
        <dbReference type="Pfam" id="PF01850"/>
    </source>
</evidence>
<evidence type="ECO:0000313" key="4">
    <source>
        <dbReference type="Proteomes" id="UP000278475"/>
    </source>
</evidence>
<organism evidence="3 4">
    <name type="scientific">Thermoproteota archaeon</name>
    <dbReference type="NCBI Taxonomy" id="2056631"/>
    <lineage>
        <taxon>Archaea</taxon>
        <taxon>Thermoproteota</taxon>
    </lineage>
</organism>
<feature type="domain" description="PIN" evidence="2">
    <location>
        <begin position="24"/>
        <end position="122"/>
    </location>
</feature>
<keyword evidence="1" id="KW-0460">Magnesium</keyword>
<evidence type="ECO:0000313" key="3">
    <source>
        <dbReference type="EMBL" id="RLE48340.1"/>
    </source>
</evidence>
<comment type="caution">
    <text evidence="3">The sequence shown here is derived from an EMBL/GenBank/DDBJ whole genome shotgun (WGS) entry which is preliminary data.</text>
</comment>
<dbReference type="Gene3D" id="3.40.50.1010">
    <property type="entry name" value="5'-nuclease"/>
    <property type="match status" value="1"/>
</dbReference>
<dbReference type="InterPro" id="IPR029060">
    <property type="entry name" value="PIN-like_dom_sf"/>
</dbReference>
<name>A0A497EMT5_9CREN</name>
<proteinExistence type="predicted"/>
<protein>
    <recommendedName>
        <fullName evidence="2">PIN domain-containing protein</fullName>
    </recommendedName>
</protein>
<evidence type="ECO:0000256" key="1">
    <source>
        <dbReference type="ARBA" id="ARBA00022842"/>
    </source>
</evidence>
<accession>A0A497EMT5</accession>
<dbReference type="EMBL" id="QMQV01000081">
    <property type="protein sequence ID" value="RLE48340.1"/>
    <property type="molecule type" value="Genomic_DNA"/>
</dbReference>
<dbReference type="InterPro" id="IPR051619">
    <property type="entry name" value="TypeII_TA_RNase_PINc/VapC"/>
</dbReference>
<dbReference type="PANTHER" id="PTHR35901">
    <property type="entry name" value="RIBONUCLEASE VAPC3"/>
    <property type="match status" value="1"/>
</dbReference>
<gene>
    <name evidence="3" type="ORF">DRJ31_07500</name>
</gene>